<dbReference type="Proteomes" id="UP000010802">
    <property type="component" value="Chromosome"/>
</dbReference>
<evidence type="ECO:0000256" key="2">
    <source>
        <dbReference type="ARBA" id="ARBA00022679"/>
    </source>
</evidence>
<dbReference type="InterPro" id="IPR050406">
    <property type="entry name" value="FGGY_Carb_Kinase"/>
</dbReference>
<name>F4LUS0_TEPAE</name>
<keyword evidence="3 4" id="KW-0418">Kinase</keyword>
<dbReference type="PANTHER" id="PTHR43095:SF3">
    <property type="entry name" value="L-XYLULOSE_3-KETO-L-GULONATE KINASE"/>
    <property type="match status" value="1"/>
</dbReference>
<dbReference type="GO" id="GO:0016773">
    <property type="term" value="F:phosphotransferase activity, alcohol group as acceptor"/>
    <property type="evidence" value="ECO:0007669"/>
    <property type="project" value="InterPro"/>
</dbReference>
<dbReference type="InterPro" id="IPR000577">
    <property type="entry name" value="Carb_kinase_FGGY"/>
</dbReference>
<dbReference type="EC" id="2.7.1.53" evidence="7"/>
<accession>F4LUS0</accession>
<dbReference type="AlphaFoldDB" id="F4LUS0"/>
<dbReference type="SUPFAM" id="SSF53067">
    <property type="entry name" value="Actin-like ATPase domain"/>
    <property type="match status" value="2"/>
</dbReference>
<dbReference type="Pfam" id="PF00370">
    <property type="entry name" value="FGGY_N"/>
    <property type="match status" value="1"/>
</dbReference>
<dbReference type="PIRSF" id="PIRSF000538">
    <property type="entry name" value="GlpK"/>
    <property type="match status" value="1"/>
</dbReference>
<dbReference type="EMBL" id="HF563609">
    <property type="protein sequence ID" value="CDI40391.1"/>
    <property type="molecule type" value="Genomic_DNA"/>
</dbReference>
<dbReference type="CDD" id="cd07802">
    <property type="entry name" value="ASKHA_NBD_FGGY_EcLyxK-like"/>
    <property type="match status" value="1"/>
</dbReference>
<evidence type="ECO:0000256" key="4">
    <source>
        <dbReference type="RuleBase" id="RU003733"/>
    </source>
</evidence>
<dbReference type="Gene3D" id="3.30.420.40">
    <property type="match status" value="2"/>
</dbReference>
<dbReference type="InterPro" id="IPR018484">
    <property type="entry name" value="FGGY_N"/>
</dbReference>
<dbReference type="STRING" id="1209989.TepRe1_0439"/>
<comment type="similarity">
    <text evidence="1 4">Belongs to the FGGY kinase family.</text>
</comment>
<dbReference type="HOGENOM" id="CLU_009281_3_1_9"/>
<evidence type="ECO:0000256" key="3">
    <source>
        <dbReference type="ARBA" id="ARBA00022777"/>
    </source>
</evidence>
<dbReference type="PANTHER" id="PTHR43095">
    <property type="entry name" value="SUGAR KINASE"/>
    <property type="match status" value="1"/>
</dbReference>
<dbReference type="GO" id="GO:0008744">
    <property type="term" value="F:L-xylulokinase activity"/>
    <property type="evidence" value="ECO:0007669"/>
    <property type="project" value="UniProtKB-EC"/>
</dbReference>
<proteinExistence type="inferred from homology"/>
<dbReference type="PROSITE" id="PS00445">
    <property type="entry name" value="FGGY_KINASES_2"/>
    <property type="match status" value="1"/>
</dbReference>
<dbReference type="InterPro" id="IPR018485">
    <property type="entry name" value="FGGY_C"/>
</dbReference>
<dbReference type="InterPro" id="IPR043129">
    <property type="entry name" value="ATPase_NBD"/>
</dbReference>
<evidence type="ECO:0000313" key="8">
    <source>
        <dbReference type="Proteomes" id="UP000010802"/>
    </source>
</evidence>
<dbReference type="RefSeq" id="WP_013777561.1">
    <property type="nucleotide sequence ID" value="NC_015519.1"/>
</dbReference>
<dbReference type="KEGG" id="tep:TepRe1_0439"/>
<dbReference type="InterPro" id="IPR018483">
    <property type="entry name" value="Carb_kinase_FGGY_CS"/>
</dbReference>
<keyword evidence="2 4" id="KW-0808">Transferase</keyword>
<dbReference type="KEGG" id="tae:TepiRe1_0486"/>
<keyword evidence="8" id="KW-1185">Reference proteome</keyword>
<gene>
    <name evidence="7" type="ordered locus">TEPIRE1_0486</name>
</gene>
<evidence type="ECO:0000313" key="7">
    <source>
        <dbReference type="EMBL" id="CDI40391.1"/>
    </source>
</evidence>
<sequence length="491" mass="54323">MKKVFLVIDSGTTKIKAALIASNGMQVDMVSEYITTHSPLTGASEMDMNEVWQTVCKAVGRLHQNNQSVWNNIVGVGVTAQGDGAWLVDKDGNPVCNAILWNDTRAKAMVDLDYDAINKMCSGYCTTPLFAGAAPIILKWMKANHPDKYKKIHMVLHCKDWINFKMTGQLSTDWTDASTSLTDIFTNKYVYEILDALDIAETKGKFPPILSPADVVGRITPQAMKQLYVKAGTPVIAGVLDVIAVAVGCNVTESGEKGSILGTTLCNYVALDRQDVKNDYSVGSILCHIKKGKYIRLMAALSGASTLDWVRKEILNKENYADIELKVGKIPIGSQGVFYHPYIFGERAPFRNDFACGGFYGITASHTKYHLARAAYEGLALSMYDCYNHLPQGKNGINVAGGASQSDMLCQIISDCLGQPVIRKNSKELGITGIGEMMRTAWGFSEITNISDEDNICFKPNYANHKKYKQLYRTFTNLQQYIAPFWEERMI</sequence>
<evidence type="ECO:0000259" key="5">
    <source>
        <dbReference type="Pfam" id="PF00370"/>
    </source>
</evidence>
<evidence type="ECO:0000259" key="6">
    <source>
        <dbReference type="Pfam" id="PF02782"/>
    </source>
</evidence>
<feature type="domain" description="Carbohydrate kinase FGGY C-terminal" evidence="6">
    <location>
        <begin position="260"/>
        <end position="433"/>
    </location>
</feature>
<dbReference type="OrthoDB" id="9805576at2"/>
<protein>
    <submittedName>
        <fullName evidence="7">L-xylulokinase</fullName>
        <ecNumber evidence="7">2.7.1.53</ecNumber>
    </submittedName>
</protein>
<feature type="domain" description="Carbohydrate kinase FGGY N-terminal" evidence="5">
    <location>
        <begin position="5"/>
        <end position="248"/>
    </location>
</feature>
<evidence type="ECO:0000256" key="1">
    <source>
        <dbReference type="ARBA" id="ARBA00009156"/>
    </source>
</evidence>
<dbReference type="Pfam" id="PF02782">
    <property type="entry name" value="FGGY_C"/>
    <property type="match status" value="1"/>
</dbReference>
<reference evidence="8" key="1">
    <citation type="journal article" date="2013" name="Genome Announc.">
        <title>First genome sequence of a syntrophic acetate-oxidizing bacterium, Tepidanaerobacter acetatoxydans strain Re1.</title>
        <authorList>
            <person name="Manzoor S."/>
            <person name="Bongcam-Rudloff E."/>
            <person name="Schnurer A."/>
            <person name="Muller B."/>
        </authorList>
    </citation>
    <scope>NUCLEOTIDE SEQUENCE [LARGE SCALE GENOMIC DNA]</scope>
    <source>
        <strain evidence="8">Re1</strain>
    </source>
</reference>
<dbReference type="eggNOG" id="COG1070">
    <property type="taxonomic scope" value="Bacteria"/>
</dbReference>
<organism evidence="7 8">
    <name type="scientific">Tepidanaerobacter acetatoxydans (strain DSM 21804 / JCM 16047 / Re1)</name>
    <dbReference type="NCBI Taxonomy" id="1209989"/>
    <lineage>
        <taxon>Bacteria</taxon>
        <taxon>Bacillati</taxon>
        <taxon>Bacillota</taxon>
        <taxon>Clostridia</taxon>
        <taxon>Thermosediminibacterales</taxon>
        <taxon>Tepidanaerobacteraceae</taxon>
        <taxon>Tepidanaerobacter</taxon>
    </lineage>
</organism>